<organism evidence="2 3">
    <name type="scientific">Paracoccidioides brasiliensis (strain Pb18)</name>
    <dbReference type="NCBI Taxonomy" id="502780"/>
    <lineage>
        <taxon>Eukaryota</taxon>
        <taxon>Fungi</taxon>
        <taxon>Dikarya</taxon>
        <taxon>Ascomycota</taxon>
        <taxon>Pezizomycotina</taxon>
        <taxon>Eurotiomycetes</taxon>
        <taxon>Eurotiomycetidae</taxon>
        <taxon>Onygenales</taxon>
        <taxon>Ajellomycetaceae</taxon>
        <taxon>Paracoccidioides</taxon>
    </lineage>
</organism>
<keyword evidence="3" id="KW-1185">Reference proteome</keyword>
<proteinExistence type="predicted"/>
<evidence type="ECO:0000313" key="2">
    <source>
        <dbReference type="EMBL" id="EEH43546.2"/>
    </source>
</evidence>
<reference evidence="2 3" key="1">
    <citation type="journal article" date="2011" name="PLoS Genet.">
        <title>Comparative genomic analysis of human fungal pathogens causing paracoccidioidomycosis.</title>
        <authorList>
            <person name="Desjardins C.A."/>
            <person name="Champion M.D."/>
            <person name="Holder J.W."/>
            <person name="Muszewska A."/>
            <person name="Goldberg J."/>
            <person name="Bailao A.M."/>
            <person name="Brigido M.M."/>
            <person name="Ferreira M.E."/>
            <person name="Garcia A.M."/>
            <person name="Grynberg M."/>
            <person name="Gujja S."/>
            <person name="Heiman D.I."/>
            <person name="Henn M.R."/>
            <person name="Kodira C.D."/>
            <person name="Leon-Narvaez H."/>
            <person name="Longo L.V."/>
            <person name="Ma L.J."/>
            <person name="Malavazi I."/>
            <person name="Matsuo A.L."/>
            <person name="Morais F.V."/>
            <person name="Pereira M."/>
            <person name="Rodriguez-Brito S."/>
            <person name="Sakthikumar S."/>
            <person name="Salem-Izacc S.M."/>
            <person name="Sykes S.M."/>
            <person name="Teixeira M.M."/>
            <person name="Vallejo M.C."/>
            <person name="Walter M.E."/>
            <person name="Yandava C."/>
            <person name="Young S."/>
            <person name="Zeng Q."/>
            <person name="Zucker J."/>
            <person name="Felipe M.S."/>
            <person name="Goldman G.H."/>
            <person name="Haas B.J."/>
            <person name="McEwen J.G."/>
            <person name="Nino-Vega G."/>
            <person name="Puccia R."/>
            <person name="San-Blas G."/>
            <person name="Soares C.M."/>
            <person name="Birren B.W."/>
            <person name="Cuomo C.A."/>
        </authorList>
    </citation>
    <scope>NUCLEOTIDE SEQUENCE [LARGE SCALE GENOMIC DNA]</scope>
    <source>
        <strain evidence="2 3">Pb18</strain>
    </source>
</reference>
<dbReference type="EMBL" id="KN275973">
    <property type="protein sequence ID" value="EEH43546.2"/>
    <property type="molecule type" value="Genomic_DNA"/>
</dbReference>
<sequence length="132" mass="14508">MDSSTPRIFHTWSTIGSREEEEEEEEGKEGKAVGNEGSLPNPEKASWLAGCVRGASQEKNKNCPRTGGIDSTANVDGVSLCPWAKQPMMGTFFRPRGRDFSRGRPRQDPVPQRGIWGSVGWGLDFNTAAVQR</sequence>
<evidence type="ECO:0000256" key="1">
    <source>
        <dbReference type="SAM" id="MobiDB-lite"/>
    </source>
</evidence>
<accession>C1GM80</accession>
<dbReference type="VEuPathDB" id="FungiDB:PADG_08166"/>
<protein>
    <submittedName>
        <fullName evidence="2">Uncharacterized protein</fullName>
    </submittedName>
</protein>
<dbReference type="AlphaFoldDB" id="C1GM80"/>
<name>C1GM80_PARBD</name>
<dbReference type="GeneID" id="22586513"/>
<evidence type="ECO:0000313" key="3">
    <source>
        <dbReference type="Proteomes" id="UP000001628"/>
    </source>
</evidence>
<dbReference type="RefSeq" id="XP_010763697.1">
    <property type="nucleotide sequence ID" value="XM_010765395.1"/>
</dbReference>
<feature type="region of interest" description="Disordered" evidence="1">
    <location>
        <begin position="92"/>
        <end position="117"/>
    </location>
</feature>
<dbReference type="KEGG" id="pbn:PADG_08166"/>
<feature type="region of interest" description="Disordered" evidence="1">
    <location>
        <begin position="1"/>
        <end position="48"/>
    </location>
</feature>
<dbReference type="Proteomes" id="UP000001628">
    <property type="component" value="Unassembled WGS sequence"/>
</dbReference>
<feature type="compositionally biased region" description="Polar residues" evidence="1">
    <location>
        <begin position="1"/>
        <end position="16"/>
    </location>
</feature>
<dbReference type="HOGENOM" id="CLU_1949476_0_0_1"/>
<dbReference type="InParanoid" id="C1GM80"/>
<feature type="compositionally biased region" description="Basic and acidic residues" evidence="1">
    <location>
        <begin position="96"/>
        <end position="107"/>
    </location>
</feature>
<gene>
    <name evidence="2" type="ORF">PADG_08166</name>
</gene>